<evidence type="ECO:0000313" key="2">
    <source>
        <dbReference type="EMBL" id="GAA5042565.1"/>
    </source>
</evidence>
<dbReference type="Proteomes" id="UP001501729">
    <property type="component" value="Unassembled WGS sequence"/>
</dbReference>
<organism evidence="2 3">
    <name type="scientific">Haladaptatus pallidirubidus</name>
    <dbReference type="NCBI Taxonomy" id="1008152"/>
    <lineage>
        <taxon>Archaea</taxon>
        <taxon>Methanobacteriati</taxon>
        <taxon>Methanobacteriota</taxon>
        <taxon>Stenosarchaea group</taxon>
        <taxon>Halobacteria</taxon>
        <taxon>Halobacteriales</taxon>
        <taxon>Haladaptataceae</taxon>
        <taxon>Haladaptatus</taxon>
    </lineage>
</organism>
<dbReference type="PROSITE" id="PS51257">
    <property type="entry name" value="PROKAR_LIPOPROTEIN"/>
    <property type="match status" value="1"/>
</dbReference>
<dbReference type="EMBL" id="BAABKX010000001">
    <property type="protein sequence ID" value="GAA5042565.1"/>
    <property type="molecule type" value="Genomic_DNA"/>
</dbReference>
<sequence>MNRHRSTVLVLVLVIMLAGCNGIGGSDDTTTTTTTDTPTIDETRTTTVGSSTTSAKTSTTTTTTTTTTTVEEWEPPTAPNTPIDDKIGDDNRIKSVTITNKVQAKSGNGLSNFDVDVVANTSLPNVDPEPLVDGDPYFLVRVDGERVGRTSVRFQHDEGTYSVEIDERAFEQFDSGTLEVEVLMLDKDKQTDDLYGRWTGTVKYSSE</sequence>
<feature type="region of interest" description="Disordered" evidence="1">
    <location>
        <begin position="23"/>
        <end position="88"/>
    </location>
</feature>
<keyword evidence="3" id="KW-1185">Reference proteome</keyword>
<feature type="compositionally biased region" description="Low complexity" evidence="1">
    <location>
        <begin position="27"/>
        <end position="69"/>
    </location>
</feature>
<gene>
    <name evidence="2" type="ORF">GCM10025751_06100</name>
</gene>
<evidence type="ECO:0008006" key="4">
    <source>
        <dbReference type="Google" id="ProtNLM"/>
    </source>
</evidence>
<dbReference type="RefSeq" id="WP_227775409.1">
    <property type="nucleotide sequence ID" value="NZ_BAABKX010000001.1"/>
</dbReference>
<reference evidence="2 3" key="1">
    <citation type="journal article" date="2019" name="Int. J. Syst. Evol. Microbiol.">
        <title>The Global Catalogue of Microorganisms (GCM) 10K type strain sequencing project: providing services to taxonomists for standard genome sequencing and annotation.</title>
        <authorList>
            <consortium name="The Broad Institute Genomics Platform"/>
            <consortium name="The Broad Institute Genome Sequencing Center for Infectious Disease"/>
            <person name="Wu L."/>
            <person name="Ma J."/>
        </authorList>
    </citation>
    <scope>NUCLEOTIDE SEQUENCE [LARGE SCALE GENOMIC DNA]</scope>
    <source>
        <strain evidence="2 3">JCM 17504</strain>
    </source>
</reference>
<proteinExistence type="predicted"/>
<dbReference type="GeneID" id="68615301"/>
<evidence type="ECO:0000256" key="1">
    <source>
        <dbReference type="SAM" id="MobiDB-lite"/>
    </source>
</evidence>
<comment type="caution">
    <text evidence="2">The sequence shown here is derived from an EMBL/GenBank/DDBJ whole genome shotgun (WGS) entry which is preliminary data.</text>
</comment>
<accession>A0AAV3UBQ5</accession>
<name>A0AAV3UBQ5_9EURY</name>
<dbReference type="AlphaFoldDB" id="A0AAV3UBQ5"/>
<protein>
    <recommendedName>
        <fullName evidence="4">PEGA domain-containing protein</fullName>
    </recommendedName>
</protein>
<evidence type="ECO:0000313" key="3">
    <source>
        <dbReference type="Proteomes" id="UP001501729"/>
    </source>
</evidence>